<dbReference type="SUPFAM" id="SSF53649">
    <property type="entry name" value="Alkaline phosphatase-like"/>
    <property type="match status" value="1"/>
</dbReference>
<comment type="similarity">
    <text evidence="1">Belongs to the sulfatase family.</text>
</comment>
<feature type="region of interest" description="Disordered" evidence="3">
    <location>
        <begin position="292"/>
        <end position="322"/>
    </location>
</feature>
<proteinExistence type="inferred from homology"/>
<dbReference type="PANTHER" id="PTHR42693">
    <property type="entry name" value="ARYLSULFATASE FAMILY MEMBER"/>
    <property type="match status" value="1"/>
</dbReference>
<feature type="region of interest" description="Disordered" evidence="3">
    <location>
        <begin position="751"/>
        <end position="775"/>
    </location>
</feature>
<dbReference type="Pfam" id="PF00884">
    <property type="entry name" value="Sulfatase"/>
    <property type="match status" value="1"/>
</dbReference>
<dbReference type="CDD" id="cd16145">
    <property type="entry name" value="ARS_like"/>
    <property type="match status" value="1"/>
</dbReference>
<evidence type="ECO:0000313" key="5">
    <source>
        <dbReference type="EMBL" id="NWK56540.1"/>
    </source>
</evidence>
<dbReference type="GO" id="GO:0004065">
    <property type="term" value="F:arylsulfatase activity"/>
    <property type="evidence" value="ECO:0007669"/>
    <property type="project" value="TreeGrafter"/>
</dbReference>
<dbReference type="PANTHER" id="PTHR42693:SF53">
    <property type="entry name" value="ENDO-4-O-SULFATASE"/>
    <property type="match status" value="1"/>
</dbReference>
<dbReference type="EMBL" id="JACBAZ010000004">
    <property type="protein sequence ID" value="NWK56540.1"/>
    <property type="molecule type" value="Genomic_DNA"/>
</dbReference>
<protein>
    <submittedName>
        <fullName evidence="5">Arylsulfatase</fullName>
    </submittedName>
</protein>
<dbReference type="InterPro" id="IPR000917">
    <property type="entry name" value="Sulfatase_N"/>
</dbReference>
<evidence type="ECO:0000259" key="4">
    <source>
        <dbReference type="Pfam" id="PF00884"/>
    </source>
</evidence>
<sequence>MLGQQAMAAVLEWTGAGDNISLFQEANWEIQGGGAVAGNPLAPNVVINDPLIFTGIASNVSSQLKLASTLEIKGGELTMTASGGMSGGRVSLSNDGKLSTDWANQMELSLGHGTLTLRGAGSPLTGSVIACQGSQWEIHFTGKSLAAVRNDHLAQITVDGQPAASGVNMSLSDDGSGGAWLRPLVDSDADGLADQWELEHFGNLDAKPDEDPDGDLLDNIGEQQRGTNPNKKDTDGDGLTDQVESGTGVWVGLLDRGTDALNPDSDRDGLLDGVESRTGVWVSGLDTGTDPLMFNSDGDRIGDGAEAARGSNPNDPSSQPDLPNVIFIMADDLGYNHLSVYGQQRLQTPHIDSLASAGIRFNHAYAGCTVCGPSRSSLMTGIHSGHIPYKPNGAHVDITDRTKTVAEVFKQAGYMTGMFGKWGIGGLGSGQTPLDRGFDRFYGMLDQGHGHRHFPSYLIEDNVKSPLGNTVLSGGNTSSNAADRVKHTHDAFTDQALQFIDQHHEQAFFCYLAFTLPHTEIVASDEVLNSPEFDPSLWPETYTANTSVHLSQSQPRRNFGAEIRMIDNSVGAVIAKLEEHNLTDNTLLIFTSDNGGQLKRVWGSAPSDYFNANGHLRGGKEDSYEGGLRVPMLASWPGTIPAGRVSDLPTYFADFLPTVTDILGVEPPRYVDGFSILPTMKGALEKQKKHAYLFWSHQRGSLDHAVRAGKWKAVKRGGNAIELFDLDADPSETSNVASSYPELVAEMQRIMDREYQPDLPETAPSSASPVYPNHP</sequence>
<feature type="compositionally biased region" description="Polar residues" evidence="3">
    <location>
        <begin position="311"/>
        <end position="321"/>
    </location>
</feature>
<dbReference type="AlphaFoldDB" id="A0A851GNY6"/>
<dbReference type="Gene3D" id="3.40.720.10">
    <property type="entry name" value="Alkaline Phosphatase, subunit A"/>
    <property type="match status" value="1"/>
</dbReference>
<accession>A0A851GNY6</accession>
<name>A0A851GNY6_9BACT</name>
<gene>
    <name evidence="5" type="ORF">HW115_13040</name>
</gene>
<dbReference type="InterPro" id="IPR050738">
    <property type="entry name" value="Sulfatase"/>
</dbReference>
<evidence type="ECO:0000256" key="2">
    <source>
        <dbReference type="ARBA" id="ARBA00022801"/>
    </source>
</evidence>
<organism evidence="5 6">
    <name type="scientific">Oceaniferula marina</name>
    <dbReference type="NCBI Taxonomy" id="2748318"/>
    <lineage>
        <taxon>Bacteria</taxon>
        <taxon>Pseudomonadati</taxon>
        <taxon>Verrucomicrobiota</taxon>
        <taxon>Verrucomicrobiia</taxon>
        <taxon>Verrucomicrobiales</taxon>
        <taxon>Verrucomicrobiaceae</taxon>
        <taxon>Oceaniferula</taxon>
    </lineage>
</organism>
<evidence type="ECO:0000313" key="6">
    <source>
        <dbReference type="Proteomes" id="UP000557872"/>
    </source>
</evidence>
<dbReference type="Gene3D" id="3.30.1120.10">
    <property type="match status" value="1"/>
</dbReference>
<feature type="region of interest" description="Disordered" evidence="3">
    <location>
        <begin position="203"/>
        <end position="244"/>
    </location>
</feature>
<keyword evidence="2" id="KW-0378">Hydrolase</keyword>
<evidence type="ECO:0000256" key="3">
    <source>
        <dbReference type="SAM" id="MobiDB-lite"/>
    </source>
</evidence>
<feature type="domain" description="Sulfatase N-terminal" evidence="4">
    <location>
        <begin position="323"/>
        <end position="665"/>
    </location>
</feature>
<comment type="caution">
    <text evidence="5">The sequence shown here is derived from an EMBL/GenBank/DDBJ whole genome shotgun (WGS) entry which is preliminary data.</text>
</comment>
<evidence type="ECO:0000256" key="1">
    <source>
        <dbReference type="ARBA" id="ARBA00008779"/>
    </source>
</evidence>
<dbReference type="InterPro" id="IPR017850">
    <property type="entry name" value="Alkaline_phosphatase_core_sf"/>
</dbReference>
<keyword evidence="6" id="KW-1185">Reference proteome</keyword>
<dbReference type="Proteomes" id="UP000557872">
    <property type="component" value="Unassembled WGS sequence"/>
</dbReference>
<reference evidence="5 6" key="1">
    <citation type="submission" date="2020-07" db="EMBL/GenBank/DDBJ databases">
        <title>Roseicoccus Jingziensis gen. nov., sp. nov., isolated from coastal seawater.</title>
        <authorList>
            <person name="Feng X."/>
        </authorList>
    </citation>
    <scope>NUCLEOTIDE SEQUENCE [LARGE SCALE GENOMIC DNA]</scope>
    <source>
        <strain evidence="5 6">N1E253</strain>
    </source>
</reference>